<evidence type="ECO:0000313" key="2">
    <source>
        <dbReference type="EMBL" id="KOF03395.1"/>
    </source>
</evidence>
<dbReference type="Proteomes" id="UP000036908">
    <property type="component" value="Unassembled WGS sequence"/>
</dbReference>
<accession>A0A0L8AMI1</accession>
<keyword evidence="3" id="KW-1185">Reference proteome</keyword>
<keyword evidence="1" id="KW-0812">Transmembrane</keyword>
<name>A0A0L8AMI1_9BACT</name>
<organism evidence="2 3">
    <name type="scientific">Roseivirga seohaensis subsp. aquiponti</name>
    <dbReference type="NCBI Taxonomy" id="1566026"/>
    <lineage>
        <taxon>Bacteria</taxon>
        <taxon>Pseudomonadati</taxon>
        <taxon>Bacteroidota</taxon>
        <taxon>Cytophagia</taxon>
        <taxon>Cytophagales</taxon>
        <taxon>Roseivirgaceae</taxon>
        <taxon>Roseivirga</taxon>
    </lineage>
</organism>
<dbReference type="RefSeq" id="WP_053222747.1">
    <property type="nucleotide sequence ID" value="NZ_JSVA01000007.1"/>
</dbReference>
<gene>
    <name evidence="2" type="ORF">OB69_05720</name>
</gene>
<dbReference type="EMBL" id="JSVA01000007">
    <property type="protein sequence ID" value="KOF03395.1"/>
    <property type="molecule type" value="Genomic_DNA"/>
</dbReference>
<keyword evidence="1" id="KW-0472">Membrane</keyword>
<feature type="transmembrane region" description="Helical" evidence="1">
    <location>
        <begin position="16"/>
        <end position="37"/>
    </location>
</feature>
<reference evidence="3" key="1">
    <citation type="submission" date="2014-11" db="EMBL/GenBank/DDBJ databases">
        <title>Genome sequencing of Roseivirga sp. D-25.</title>
        <authorList>
            <person name="Selvaratnam C."/>
            <person name="Thevarajoo S."/>
            <person name="Goh K.M."/>
            <person name="Eee R."/>
            <person name="Chan K.-G."/>
            <person name="Chong C.S."/>
        </authorList>
    </citation>
    <scope>NUCLEOTIDE SEQUENCE [LARGE SCALE GENOMIC DNA]</scope>
    <source>
        <strain evidence="3">D-25</strain>
    </source>
</reference>
<evidence type="ECO:0000313" key="3">
    <source>
        <dbReference type="Proteomes" id="UP000036908"/>
    </source>
</evidence>
<evidence type="ECO:0000256" key="1">
    <source>
        <dbReference type="SAM" id="Phobius"/>
    </source>
</evidence>
<proteinExistence type="predicted"/>
<protein>
    <submittedName>
        <fullName evidence="2">Uncharacterized protein</fullName>
    </submittedName>
</protein>
<comment type="caution">
    <text evidence="2">The sequence shown here is derived from an EMBL/GenBank/DDBJ whole genome shotgun (WGS) entry which is preliminary data.</text>
</comment>
<dbReference type="OrthoDB" id="1118723at2"/>
<dbReference type="PATRIC" id="fig|1566026.4.peg.2970"/>
<feature type="transmembrane region" description="Helical" evidence="1">
    <location>
        <begin position="83"/>
        <end position="104"/>
    </location>
</feature>
<keyword evidence="1" id="KW-1133">Transmembrane helix</keyword>
<dbReference type="AlphaFoldDB" id="A0A0L8AMI1"/>
<sequence length="260" mass="29552">MEAQEKSLNKGRRPTLLYFALAMILIVIIFGLVKYAMAPVHKLAVWKQTQETIAVYDDAKLDSIQRLIAFRNALLSLPKKDSIHLIVNVPDSTLGLFINGVLIYNVKMTRMKLDPVLRKLPQSMYVQTFSKPLSVAASEASIVKEPIIEKVAPKTPEELTASVTSPDTLVHQPVFIRLITDNGIHFLITQNENLTSVDKKANRSFWRGRRMERAKSFFTAMVKFQPYEYQPSVILEANDKALTAIYRALPEQPKVVVYYE</sequence>